<dbReference type="Gene3D" id="3.40.50.720">
    <property type="entry name" value="NAD(P)-binding Rossmann-like Domain"/>
    <property type="match status" value="1"/>
</dbReference>
<comment type="similarity">
    <text evidence="1 3">Belongs to the short-chain dehydrogenases/reductases (SDR) family.</text>
</comment>
<evidence type="ECO:0000256" key="1">
    <source>
        <dbReference type="ARBA" id="ARBA00006484"/>
    </source>
</evidence>
<sequence>MTAEVALVVGGAGGIGEAIVRRLAAGAGKVVVADRDRDRGAAVADAAGGLFVPVDAGIPEHSERAVSVALQEFGRVDTLVFAAGAAGRCGLDGFTAWQYRETMRTNLDGAVYAIQAVLAPMRRQGGGSVLVTSSLAGLTGSPDVFYAAAKHALVGLVRSAASLLAADHIRINALCPGLVDTPLLAGLRRSLLDHGLRLADPDEIATAAETVLADPGSGRAWLVQAGRPAEPVPPPDIPLAPEP</sequence>
<dbReference type="PRINTS" id="PR00080">
    <property type="entry name" value="SDRFAMILY"/>
</dbReference>
<comment type="caution">
    <text evidence="4">The sequence shown here is derived from an EMBL/GenBank/DDBJ whole genome shotgun (WGS) entry which is preliminary data.</text>
</comment>
<dbReference type="InterPro" id="IPR036291">
    <property type="entry name" value="NAD(P)-bd_dom_sf"/>
</dbReference>
<dbReference type="RefSeq" id="WP_344854820.1">
    <property type="nucleotide sequence ID" value="NZ_BAAAZN010000001.1"/>
</dbReference>
<dbReference type="PROSITE" id="PS00061">
    <property type="entry name" value="ADH_SHORT"/>
    <property type="match status" value="1"/>
</dbReference>
<dbReference type="InterPro" id="IPR020904">
    <property type="entry name" value="Sc_DH/Rdtase_CS"/>
</dbReference>
<accession>A0ABP6V1Z2</accession>
<proteinExistence type="inferred from homology"/>
<dbReference type="PANTHER" id="PTHR43669:SF3">
    <property type="entry name" value="ALCOHOL DEHYDROGENASE, PUTATIVE (AFU_ORTHOLOGUE AFUA_3G03445)-RELATED"/>
    <property type="match status" value="1"/>
</dbReference>
<evidence type="ECO:0000313" key="5">
    <source>
        <dbReference type="Proteomes" id="UP001500689"/>
    </source>
</evidence>
<dbReference type="CDD" id="cd05233">
    <property type="entry name" value="SDR_c"/>
    <property type="match status" value="1"/>
</dbReference>
<dbReference type="PANTHER" id="PTHR43669">
    <property type="entry name" value="5-KETO-D-GLUCONATE 5-REDUCTASE"/>
    <property type="match status" value="1"/>
</dbReference>
<dbReference type="SUPFAM" id="SSF51735">
    <property type="entry name" value="NAD(P)-binding Rossmann-fold domains"/>
    <property type="match status" value="1"/>
</dbReference>
<keyword evidence="5" id="KW-1185">Reference proteome</keyword>
<dbReference type="InterPro" id="IPR002347">
    <property type="entry name" value="SDR_fam"/>
</dbReference>
<evidence type="ECO:0000256" key="3">
    <source>
        <dbReference type="RuleBase" id="RU000363"/>
    </source>
</evidence>
<evidence type="ECO:0000256" key="2">
    <source>
        <dbReference type="ARBA" id="ARBA00023002"/>
    </source>
</evidence>
<reference evidence="5" key="1">
    <citation type="journal article" date="2019" name="Int. J. Syst. Evol. Microbiol.">
        <title>The Global Catalogue of Microorganisms (GCM) 10K type strain sequencing project: providing services to taxonomists for standard genome sequencing and annotation.</title>
        <authorList>
            <consortium name="The Broad Institute Genomics Platform"/>
            <consortium name="The Broad Institute Genome Sequencing Center for Infectious Disease"/>
            <person name="Wu L."/>
            <person name="Ma J."/>
        </authorList>
    </citation>
    <scope>NUCLEOTIDE SEQUENCE [LARGE SCALE GENOMIC DNA]</scope>
    <source>
        <strain evidence="5">JCM 16898</strain>
    </source>
</reference>
<dbReference type="EMBL" id="BAAAZN010000001">
    <property type="protein sequence ID" value="GAA3525398.1"/>
    <property type="molecule type" value="Genomic_DNA"/>
</dbReference>
<dbReference type="PRINTS" id="PR00081">
    <property type="entry name" value="GDHRDH"/>
</dbReference>
<organism evidence="4 5">
    <name type="scientific">Amycolatopsis ultiminotia</name>
    <dbReference type="NCBI Taxonomy" id="543629"/>
    <lineage>
        <taxon>Bacteria</taxon>
        <taxon>Bacillati</taxon>
        <taxon>Actinomycetota</taxon>
        <taxon>Actinomycetes</taxon>
        <taxon>Pseudonocardiales</taxon>
        <taxon>Pseudonocardiaceae</taxon>
        <taxon>Amycolatopsis</taxon>
    </lineage>
</organism>
<keyword evidence="2" id="KW-0560">Oxidoreductase</keyword>
<dbReference type="Proteomes" id="UP001500689">
    <property type="component" value="Unassembled WGS sequence"/>
</dbReference>
<evidence type="ECO:0000313" key="4">
    <source>
        <dbReference type="EMBL" id="GAA3525398.1"/>
    </source>
</evidence>
<name>A0ABP6V1Z2_9PSEU</name>
<protein>
    <submittedName>
        <fullName evidence="4">SDR family oxidoreductase</fullName>
    </submittedName>
</protein>
<dbReference type="Pfam" id="PF00106">
    <property type="entry name" value="adh_short"/>
    <property type="match status" value="1"/>
</dbReference>
<gene>
    <name evidence="4" type="ORF">GCM10022222_05310</name>
</gene>